<reference evidence="2 3" key="1">
    <citation type="submission" date="2024-03" db="EMBL/GenBank/DDBJ databases">
        <title>The Genome Sequence of Enterococcus sp. DIV2402.</title>
        <authorList>
            <consortium name="The Broad Institute Genomics Platform"/>
            <consortium name="The Broad Institute Microbial Omics Core"/>
            <consortium name="The Broad Institute Genomic Center for Infectious Diseases"/>
            <person name="Earl A."/>
            <person name="Manson A."/>
            <person name="Gilmore M."/>
            <person name="Schwartman J."/>
            <person name="Shea T."/>
            <person name="Abouelleil A."/>
            <person name="Cao P."/>
            <person name="Chapman S."/>
            <person name="Cusick C."/>
            <person name="Young S."/>
            <person name="Neafsey D."/>
            <person name="Nusbaum C."/>
            <person name="Birren B."/>
        </authorList>
    </citation>
    <scope>NUCLEOTIDE SEQUENCE [LARGE SCALE GENOMIC DNA]</scope>
    <source>
        <strain evidence="2 3">DIV2402</strain>
    </source>
</reference>
<keyword evidence="1" id="KW-0472">Membrane</keyword>
<dbReference type="EMBL" id="CP147251">
    <property type="protein sequence ID" value="WYJ75943.1"/>
    <property type="molecule type" value="Genomic_DNA"/>
</dbReference>
<evidence type="ECO:0008006" key="4">
    <source>
        <dbReference type="Google" id="ProtNLM"/>
    </source>
</evidence>
<gene>
    <name evidence="2" type="ORF">DOK78_000531</name>
</gene>
<evidence type="ECO:0000256" key="1">
    <source>
        <dbReference type="SAM" id="Phobius"/>
    </source>
</evidence>
<organism evidence="2 3">
    <name type="scientific">Candidatus Enterococcus lowellii</name>
    <dbReference type="NCBI Taxonomy" id="2230877"/>
    <lineage>
        <taxon>Bacteria</taxon>
        <taxon>Bacillati</taxon>
        <taxon>Bacillota</taxon>
        <taxon>Bacilli</taxon>
        <taxon>Lactobacillales</taxon>
        <taxon>Enterococcaceae</taxon>
        <taxon>Enterococcus</taxon>
    </lineage>
</organism>
<sequence length="194" mass="21530">MNRESYLQQLKKYLKKLPHEDYVDAIDYFTEYFDEAGIENEQIVIKELGTPKQAASELLNQLVEKQTHAPVKTWSMKRTFWLALLAIFAAPIGIPLALTAILLLFSGILVLFSLLVAFISLLVADFLVAGKLILRGLVALPVSFSGGVSLIGLGALLIGIGLLVLPVIPTIWKITKRWSLSTVTRLTRKQVIRS</sequence>
<dbReference type="RefSeq" id="WP_207942007.1">
    <property type="nucleotide sequence ID" value="NZ_CP147251.1"/>
</dbReference>
<name>A0ABZ2SJA7_9ENTE</name>
<evidence type="ECO:0000313" key="2">
    <source>
        <dbReference type="EMBL" id="WYJ75943.1"/>
    </source>
</evidence>
<keyword evidence="1" id="KW-0812">Transmembrane</keyword>
<proteinExistence type="predicted"/>
<keyword evidence="1" id="KW-1133">Transmembrane helix</keyword>
<protein>
    <recommendedName>
        <fullName evidence="4">DUF1700 domain-containing protein</fullName>
    </recommendedName>
</protein>
<evidence type="ECO:0000313" key="3">
    <source>
        <dbReference type="Proteomes" id="UP000664701"/>
    </source>
</evidence>
<feature type="transmembrane region" description="Helical" evidence="1">
    <location>
        <begin position="146"/>
        <end position="172"/>
    </location>
</feature>
<feature type="transmembrane region" description="Helical" evidence="1">
    <location>
        <begin position="80"/>
        <end position="105"/>
    </location>
</feature>
<dbReference type="Proteomes" id="UP000664701">
    <property type="component" value="Chromosome"/>
</dbReference>
<dbReference type="Pfam" id="PF22564">
    <property type="entry name" value="HAAS"/>
    <property type="match status" value="1"/>
</dbReference>
<accession>A0ABZ2SJA7</accession>
<feature type="transmembrane region" description="Helical" evidence="1">
    <location>
        <begin position="111"/>
        <end position="134"/>
    </location>
</feature>
<keyword evidence="3" id="KW-1185">Reference proteome</keyword>